<protein>
    <submittedName>
        <fullName evidence="2">Uncharacterized protein</fullName>
    </submittedName>
</protein>
<sequence length="347" mass="35108">MPRSAVRTVLGSLTRSTVLAGAIVLALTGCGTSTTAGTPSMPGAAIGAGSDLGTDLPTDPGTDLGTDLPGAGSGGASDQVPTAELDMQIRLANLWLPAGATGGQAIDVWVGSPEYGGTKLMTVDYGTASEFVAMRIPDPQGQGQVDKNTSWTISYYPAGKTATDDMLMQAGGTSSPGQKLTLLAGPVDADSTGLTLQQFADDAGSDPQEGNWSGPSIAVPTDGTAAVMINAMALQYTGTDGDMPGYIASAADGCLDYIDPLTGELHDDPYTDNLVGGTQGLTYFLQPGGDLRLHLTDPDAQTPVRDECAAAPTLDAGDTGLAANGRAFGFMYGTDPAAPKMLLLPVG</sequence>
<feature type="region of interest" description="Disordered" evidence="1">
    <location>
        <begin position="41"/>
        <end position="78"/>
    </location>
</feature>
<dbReference type="RefSeq" id="WP_154769566.1">
    <property type="nucleotide sequence ID" value="NZ_WLYK01000006.1"/>
</dbReference>
<evidence type="ECO:0000313" key="3">
    <source>
        <dbReference type="Proteomes" id="UP000460221"/>
    </source>
</evidence>
<evidence type="ECO:0000256" key="1">
    <source>
        <dbReference type="SAM" id="MobiDB-lite"/>
    </source>
</evidence>
<comment type="caution">
    <text evidence="2">The sequence shown here is derived from an EMBL/GenBank/DDBJ whole genome shotgun (WGS) entry which is preliminary data.</text>
</comment>
<proteinExistence type="predicted"/>
<dbReference type="AlphaFoldDB" id="A0A7K1FN76"/>
<dbReference type="PROSITE" id="PS51257">
    <property type="entry name" value="PROKAR_LIPOPROTEIN"/>
    <property type="match status" value="1"/>
</dbReference>
<evidence type="ECO:0000313" key="2">
    <source>
        <dbReference type="EMBL" id="MTD15596.1"/>
    </source>
</evidence>
<keyword evidence="3" id="KW-1185">Reference proteome</keyword>
<organism evidence="2 3">
    <name type="scientific">Nakamurella alba</name>
    <dbReference type="NCBI Taxonomy" id="2665158"/>
    <lineage>
        <taxon>Bacteria</taxon>
        <taxon>Bacillati</taxon>
        <taxon>Actinomycetota</taxon>
        <taxon>Actinomycetes</taxon>
        <taxon>Nakamurellales</taxon>
        <taxon>Nakamurellaceae</taxon>
        <taxon>Nakamurella</taxon>
    </lineage>
</organism>
<accession>A0A7K1FN76</accession>
<reference evidence="2 3" key="1">
    <citation type="submission" date="2019-11" db="EMBL/GenBank/DDBJ databases">
        <authorList>
            <person name="Jiang L.-Q."/>
        </authorList>
    </citation>
    <scope>NUCLEOTIDE SEQUENCE [LARGE SCALE GENOMIC DNA]</scope>
    <source>
        <strain evidence="2 3">YIM 132087</strain>
    </source>
</reference>
<gene>
    <name evidence="2" type="ORF">GIS00_16810</name>
</gene>
<name>A0A7K1FN76_9ACTN</name>
<dbReference type="EMBL" id="WLYK01000006">
    <property type="protein sequence ID" value="MTD15596.1"/>
    <property type="molecule type" value="Genomic_DNA"/>
</dbReference>
<dbReference type="Proteomes" id="UP000460221">
    <property type="component" value="Unassembled WGS sequence"/>
</dbReference>